<dbReference type="Pfam" id="PF00078">
    <property type="entry name" value="RVT_1"/>
    <property type="match status" value="1"/>
</dbReference>
<reference evidence="15" key="1">
    <citation type="journal article" date="2017" name="Nat. Ecol. Evol.">
        <title>Genome expansion and lineage-specific genetic innovations in the forest pathogenic fungi Armillaria.</title>
        <authorList>
            <person name="Sipos G."/>
            <person name="Prasanna A.N."/>
            <person name="Walter M.C."/>
            <person name="O'Connor E."/>
            <person name="Balint B."/>
            <person name="Krizsan K."/>
            <person name="Kiss B."/>
            <person name="Hess J."/>
            <person name="Varga T."/>
            <person name="Slot J."/>
            <person name="Riley R."/>
            <person name="Boka B."/>
            <person name="Rigling D."/>
            <person name="Barry K."/>
            <person name="Lee J."/>
            <person name="Mihaltcheva S."/>
            <person name="LaButti K."/>
            <person name="Lipzen A."/>
            <person name="Waldron R."/>
            <person name="Moloney N.M."/>
            <person name="Sperisen C."/>
            <person name="Kredics L."/>
            <person name="Vagvoelgyi C."/>
            <person name="Patrignani A."/>
            <person name="Fitzpatrick D."/>
            <person name="Nagy I."/>
            <person name="Doyle S."/>
            <person name="Anderson J.B."/>
            <person name="Grigoriev I.V."/>
            <person name="Gueldener U."/>
            <person name="Muensterkoetter M."/>
            <person name="Nagy L.G."/>
        </authorList>
    </citation>
    <scope>NUCLEOTIDE SEQUENCE [LARGE SCALE GENOMIC DNA]</scope>
    <source>
        <strain evidence="15">C18/9</strain>
    </source>
</reference>
<evidence type="ECO:0000313" key="14">
    <source>
        <dbReference type="EMBL" id="SJL17566.1"/>
    </source>
</evidence>
<dbReference type="InterPro" id="IPR001878">
    <property type="entry name" value="Znf_CCHC"/>
</dbReference>
<feature type="region of interest" description="Disordered" evidence="11">
    <location>
        <begin position="510"/>
        <end position="541"/>
    </location>
</feature>
<feature type="compositionally biased region" description="Basic and acidic residues" evidence="11">
    <location>
        <begin position="389"/>
        <end position="402"/>
    </location>
</feature>
<evidence type="ECO:0000259" key="12">
    <source>
        <dbReference type="PROSITE" id="PS50158"/>
    </source>
</evidence>
<evidence type="ECO:0000256" key="10">
    <source>
        <dbReference type="PROSITE-ProRule" id="PRU00047"/>
    </source>
</evidence>
<dbReference type="GO" id="GO:0016779">
    <property type="term" value="F:nucleotidyltransferase activity"/>
    <property type="evidence" value="ECO:0007669"/>
    <property type="project" value="UniProtKB-KW"/>
</dbReference>
<keyword evidence="4" id="KW-0548">Nucleotidyltransferase</keyword>
<dbReference type="GO" id="GO:0004190">
    <property type="term" value="F:aspartic-type endopeptidase activity"/>
    <property type="evidence" value="ECO:0007669"/>
    <property type="project" value="UniProtKB-KW"/>
</dbReference>
<dbReference type="PANTHER" id="PTHR37984:SF5">
    <property type="entry name" value="PROTEIN NYNRIN-LIKE"/>
    <property type="match status" value="1"/>
</dbReference>
<evidence type="ECO:0000256" key="6">
    <source>
        <dbReference type="ARBA" id="ARBA00022750"/>
    </source>
</evidence>
<dbReference type="InterPro" id="IPR000477">
    <property type="entry name" value="RT_dom"/>
</dbReference>
<dbReference type="InterPro" id="IPR036875">
    <property type="entry name" value="Znf_CCHC_sf"/>
</dbReference>
<dbReference type="Gene3D" id="2.40.70.10">
    <property type="entry name" value="Acid Proteases"/>
    <property type="match status" value="1"/>
</dbReference>
<dbReference type="EMBL" id="FUEG01000046">
    <property type="protein sequence ID" value="SJL17566.1"/>
    <property type="molecule type" value="Genomic_DNA"/>
</dbReference>
<dbReference type="PROSITE" id="PS50878">
    <property type="entry name" value="RT_POL"/>
    <property type="match status" value="1"/>
</dbReference>
<evidence type="ECO:0000256" key="7">
    <source>
        <dbReference type="ARBA" id="ARBA00022759"/>
    </source>
</evidence>
<feature type="compositionally biased region" description="Polar residues" evidence="11">
    <location>
        <begin position="189"/>
        <end position="211"/>
    </location>
</feature>
<dbReference type="SUPFAM" id="SSF56672">
    <property type="entry name" value="DNA/RNA polymerases"/>
    <property type="match status" value="1"/>
</dbReference>
<keyword evidence="6" id="KW-0064">Aspartyl protease</keyword>
<name>A0A284S9C7_ARMOS</name>
<feature type="compositionally biased region" description="Polar residues" evidence="11">
    <location>
        <begin position="415"/>
        <end position="432"/>
    </location>
</feature>
<dbReference type="CDD" id="cd09274">
    <property type="entry name" value="RNase_HI_RT_Ty3"/>
    <property type="match status" value="1"/>
</dbReference>
<keyword evidence="7" id="KW-0255">Endonuclease</keyword>
<dbReference type="CDD" id="cd00303">
    <property type="entry name" value="retropepsin_like"/>
    <property type="match status" value="1"/>
</dbReference>
<proteinExistence type="predicted"/>
<evidence type="ECO:0000256" key="11">
    <source>
        <dbReference type="SAM" id="MobiDB-lite"/>
    </source>
</evidence>
<dbReference type="PANTHER" id="PTHR37984">
    <property type="entry name" value="PROTEIN CBG26694"/>
    <property type="match status" value="1"/>
</dbReference>
<accession>A0A284S9C7</accession>
<sequence length="1407" mass="158442">MIRPPVPFEGKYDDIERFVGDCCMYFEVFAPYFQLHSQRVAFATSYFEGVAKDWWVHQCQEFWSSSGWDNEPKRFRYPSWAEFVGLVSRQFHDPATQDIHEKRMFNLRMGKGPAISYFNELEIEAKKAGRREDDQEQGLMVKAVRLGVPDSYTNAIASSGEHIPSSYNDWKCRILRIYEERQKKWVFNQTVGNRSSNPQKSITANPATTATSHHKTGGATSSSTAKPTNSTTNTGGRDASGRWLTRTGTTYGGQGAPMDIGQMRAKGLCFRCQKQGHLSKDCPEKKDFRDIWSVQATVEPATGSKIEEDLHIGTPFNPISITTLSDTDFLNTHSAIPASNLPAFNVSSTTSAPISESQNQYAALSVEECNDNDTDIPLNGCNDASPARAEAKAVDPAGHEAESLSMRPLRKLGQTDANRQTSSLRGETQPANVSDEKSPTIVTPIDTASLPRRMDGMQTASRDSICEASYRHEQAAQTFGLAITTVGVESQLDGETTARLPVQQRVPMTNSEECEGCCSPQDGDKKARAGNSDRQGKTGNPAFAVQVNPAVLSRDGLPSTRDGDRSILPLKEQGSAKVQKTAAGRETASAQTVKRGHQVTMIEVPDEDDDAAFQIWLAKERIPAIAKKEATSNEPAWSSTKGDEPSSVPPAKPAPSRWLKPFEVDWTLHTVCEARNDNAARAALFVWTHQDQVPKLTSELLSELRQGGEQAREQLYELREPPHYLRRRQNGSRDFTLEVQLNPCSGTQGFSTKALLDSGCTSSAINRAFVRKNQLDTRKTAVPIAVYNADGTRNQAGDITEFVEFRMTIGNHSKRIDLAVTDLGSKDLYLGHDWLKRHNPVINWETGTIIFGRCQCVKNPFPLPNPDPDDRWDEELEEGDQILAINMEEELVIRAVHHANDLAAAANAEKPKKTFEEMVPLNYRSFRDLFSKENFDELPERKPWDHAIELVPNAKSTLDCKVYPLNRDEQEQLDKFLDENLESGRITESKSPFASPFFFVKKKDGSLRPVQDYRKLNEMTIKNRYPLPLISELINKLQGAKYFTKLDIRWGYNNVRIKEGDEHKAAFRTNQGLFEPTVMFFGLTNSPATFQWMMNDIFKDLISEGKVTIYLDDILIFTKDLNEHRRIVRHVLQRLRENKLFLKAEKCKFEVLETEYLGVIISEGKVRMDPVKLAGIAEWPTLTKKKELQSFLGFTNFYRKFIKNYSKVVRALTQLTGNTEWTWGAAQNQAFQQLKKQMAEDVILYIPNRTGRFRVEADASNGAVGAVLSQEQEGTWRPVAFMSKALTATERNYEIYDKELLAIMLALSDWRHYLMGALEDHKPGTANVKADLLSHRSDHDQGEDDNGDITVLSPEHFWAMIMPTTTETHDQVKKITCQKELWDKGIATSLEHEQGITEKDGVLYYEN</sequence>
<dbReference type="InterPro" id="IPR043128">
    <property type="entry name" value="Rev_trsase/Diguanyl_cyclase"/>
</dbReference>
<evidence type="ECO:0000256" key="3">
    <source>
        <dbReference type="ARBA" id="ARBA00022679"/>
    </source>
</evidence>
<dbReference type="InterPro" id="IPR041577">
    <property type="entry name" value="RT_RNaseH_2"/>
</dbReference>
<keyword evidence="15" id="KW-1185">Reference proteome</keyword>
<evidence type="ECO:0000256" key="2">
    <source>
        <dbReference type="ARBA" id="ARBA00022670"/>
    </source>
</evidence>
<dbReference type="STRING" id="47428.A0A284S9C7"/>
<feature type="region of interest" description="Disordered" evidence="11">
    <location>
        <begin position="553"/>
        <end position="591"/>
    </location>
</feature>
<dbReference type="Proteomes" id="UP000219338">
    <property type="component" value="Unassembled WGS sequence"/>
</dbReference>
<keyword evidence="2" id="KW-0645">Protease</keyword>
<dbReference type="GO" id="GO:0003677">
    <property type="term" value="F:DNA binding"/>
    <property type="evidence" value="ECO:0007669"/>
    <property type="project" value="UniProtKB-KW"/>
</dbReference>
<keyword evidence="5" id="KW-0540">Nuclease</keyword>
<dbReference type="GO" id="GO:0004519">
    <property type="term" value="F:endonuclease activity"/>
    <property type="evidence" value="ECO:0007669"/>
    <property type="project" value="UniProtKB-KW"/>
</dbReference>
<dbReference type="FunFam" id="3.30.70.270:FF:000020">
    <property type="entry name" value="Transposon Tf2-6 polyprotein-like Protein"/>
    <property type="match status" value="1"/>
</dbReference>
<dbReference type="SUPFAM" id="SSF57756">
    <property type="entry name" value="Retrovirus zinc finger-like domains"/>
    <property type="match status" value="1"/>
</dbReference>
<evidence type="ECO:0000256" key="5">
    <source>
        <dbReference type="ARBA" id="ARBA00022722"/>
    </source>
</evidence>
<dbReference type="Pfam" id="PF17919">
    <property type="entry name" value="RT_RNaseH_2"/>
    <property type="match status" value="1"/>
</dbReference>
<dbReference type="InterPro" id="IPR021109">
    <property type="entry name" value="Peptidase_aspartic_dom_sf"/>
</dbReference>
<dbReference type="Gene3D" id="3.30.70.270">
    <property type="match status" value="2"/>
</dbReference>
<protein>
    <recommendedName>
        <fullName evidence="16">Reverse transcriptase</fullName>
    </recommendedName>
</protein>
<evidence type="ECO:0000313" key="15">
    <source>
        <dbReference type="Proteomes" id="UP000219338"/>
    </source>
</evidence>
<dbReference type="CDD" id="cd01647">
    <property type="entry name" value="RT_LTR"/>
    <property type="match status" value="1"/>
</dbReference>
<dbReference type="Gene3D" id="3.10.10.10">
    <property type="entry name" value="HIV Type 1 Reverse Transcriptase, subunit A, domain 1"/>
    <property type="match status" value="1"/>
</dbReference>
<keyword evidence="8" id="KW-0238">DNA-binding</keyword>
<organism evidence="14 15">
    <name type="scientific">Armillaria ostoyae</name>
    <name type="common">Armillaria root rot fungus</name>
    <dbReference type="NCBI Taxonomy" id="47428"/>
    <lineage>
        <taxon>Eukaryota</taxon>
        <taxon>Fungi</taxon>
        <taxon>Dikarya</taxon>
        <taxon>Basidiomycota</taxon>
        <taxon>Agaricomycotina</taxon>
        <taxon>Agaricomycetes</taxon>
        <taxon>Agaricomycetidae</taxon>
        <taxon>Agaricales</taxon>
        <taxon>Marasmiineae</taxon>
        <taxon>Physalacriaceae</taxon>
        <taxon>Armillaria</taxon>
    </lineage>
</organism>
<dbReference type="GO" id="GO:0006508">
    <property type="term" value="P:proteolysis"/>
    <property type="evidence" value="ECO:0007669"/>
    <property type="project" value="UniProtKB-KW"/>
</dbReference>
<dbReference type="PROSITE" id="PS50158">
    <property type="entry name" value="ZF_CCHC"/>
    <property type="match status" value="1"/>
</dbReference>
<dbReference type="InterPro" id="IPR043502">
    <property type="entry name" value="DNA/RNA_pol_sf"/>
</dbReference>
<feature type="domain" description="Reverse transcriptase" evidence="13">
    <location>
        <begin position="981"/>
        <end position="1161"/>
    </location>
</feature>
<dbReference type="Pfam" id="PF00098">
    <property type="entry name" value="zf-CCHC"/>
    <property type="match status" value="1"/>
</dbReference>
<feature type="region of interest" description="Disordered" evidence="11">
    <location>
        <begin position="627"/>
        <end position="656"/>
    </location>
</feature>
<feature type="domain" description="CCHC-type" evidence="12">
    <location>
        <begin position="269"/>
        <end position="284"/>
    </location>
</feature>
<keyword evidence="10" id="KW-0863">Zinc-finger</keyword>
<evidence type="ECO:0000256" key="1">
    <source>
        <dbReference type="ARBA" id="ARBA00022664"/>
    </source>
</evidence>
<keyword evidence="9" id="KW-0511">Multifunctional enzyme</keyword>
<dbReference type="InterPro" id="IPR050951">
    <property type="entry name" value="Retrovirus_Pol_polyprotein"/>
</dbReference>
<evidence type="ECO:0000256" key="9">
    <source>
        <dbReference type="ARBA" id="ARBA00023268"/>
    </source>
</evidence>
<gene>
    <name evidence="14" type="ORF">ARMOST_21118</name>
</gene>
<keyword evidence="10" id="KW-0479">Metal-binding</keyword>
<dbReference type="Gene3D" id="4.10.60.10">
    <property type="entry name" value="Zinc finger, CCHC-type"/>
    <property type="match status" value="1"/>
</dbReference>
<evidence type="ECO:0000259" key="13">
    <source>
        <dbReference type="PROSITE" id="PS50878"/>
    </source>
</evidence>
<evidence type="ECO:0008006" key="16">
    <source>
        <dbReference type="Google" id="ProtNLM"/>
    </source>
</evidence>
<evidence type="ECO:0000256" key="4">
    <source>
        <dbReference type="ARBA" id="ARBA00022695"/>
    </source>
</evidence>
<feature type="region of interest" description="Disordered" evidence="11">
    <location>
        <begin position="387"/>
        <end position="439"/>
    </location>
</feature>
<dbReference type="GO" id="GO:0008270">
    <property type="term" value="F:zinc ion binding"/>
    <property type="evidence" value="ECO:0007669"/>
    <property type="project" value="UniProtKB-KW"/>
</dbReference>
<feature type="region of interest" description="Disordered" evidence="11">
    <location>
        <begin position="189"/>
        <end position="257"/>
    </location>
</feature>
<evidence type="ECO:0000256" key="8">
    <source>
        <dbReference type="ARBA" id="ARBA00023125"/>
    </source>
</evidence>
<dbReference type="Pfam" id="PF08284">
    <property type="entry name" value="RVP_2"/>
    <property type="match status" value="1"/>
</dbReference>
<dbReference type="SUPFAM" id="SSF50630">
    <property type="entry name" value="Acid proteases"/>
    <property type="match status" value="1"/>
</dbReference>
<keyword evidence="1" id="KW-0507">mRNA processing</keyword>
<keyword evidence="3" id="KW-0808">Transferase</keyword>
<feature type="compositionally biased region" description="Polar residues" evidence="11">
    <location>
        <begin position="218"/>
        <end position="235"/>
    </location>
</feature>
<dbReference type="OrthoDB" id="9950135at2759"/>
<dbReference type="SMART" id="SM00343">
    <property type="entry name" value="ZnF_C2HC"/>
    <property type="match status" value="1"/>
</dbReference>
<dbReference type="GO" id="GO:0006397">
    <property type="term" value="P:mRNA processing"/>
    <property type="evidence" value="ECO:0007669"/>
    <property type="project" value="UniProtKB-KW"/>
</dbReference>
<keyword evidence="10" id="KW-0862">Zinc</keyword>
<keyword evidence="7" id="KW-0378">Hydrolase</keyword>